<dbReference type="SUPFAM" id="SSF56235">
    <property type="entry name" value="N-terminal nucleophile aminohydrolases (Ntn hydrolases)"/>
    <property type="match status" value="1"/>
</dbReference>
<gene>
    <name evidence="1" type="ORF">LTR16_010654</name>
</gene>
<dbReference type="InterPro" id="IPR043137">
    <property type="entry name" value="GGT_ssub_C"/>
</dbReference>
<sequence length="70" mass="7585">PRLHDQLIPNQVSFEWGYDNSTVAFMAARGHNVTWIGPGQSTAQALRRLPNGTFEAAGEPRQANSGGFST</sequence>
<evidence type="ECO:0000313" key="2">
    <source>
        <dbReference type="Proteomes" id="UP001357485"/>
    </source>
</evidence>
<comment type="caution">
    <text evidence="1">The sequence shown here is derived from an EMBL/GenBank/DDBJ whole genome shotgun (WGS) entry which is preliminary data.</text>
</comment>
<protein>
    <submittedName>
        <fullName evidence="1">Uncharacterized protein</fullName>
    </submittedName>
</protein>
<feature type="non-terminal residue" evidence="1">
    <location>
        <position position="1"/>
    </location>
</feature>
<dbReference type="Pfam" id="PF01019">
    <property type="entry name" value="G_glu_transpept"/>
    <property type="match status" value="1"/>
</dbReference>
<reference evidence="1 2" key="1">
    <citation type="submission" date="2023-08" db="EMBL/GenBank/DDBJ databases">
        <title>Black Yeasts Isolated from many extreme environments.</title>
        <authorList>
            <person name="Coleine C."/>
            <person name="Stajich J.E."/>
            <person name="Selbmann L."/>
        </authorList>
    </citation>
    <scope>NUCLEOTIDE SEQUENCE [LARGE SCALE GENOMIC DNA]</scope>
    <source>
        <strain evidence="1 2">CCFEE 536</strain>
    </source>
</reference>
<name>A0ABR0LSY9_9PEZI</name>
<evidence type="ECO:0000313" key="1">
    <source>
        <dbReference type="EMBL" id="KAK5240429.1"/>
    </source>
</evidence>
<organism evidence="1 2">
    <name type="scientific">Cryomyces antarcticus</name>
    <dbReference type="NCBI Taxonomy" id="329879"/>
    <lineage>
        <taxon>Eukaryota</taxon>
        <taxon>Fungi</taxon>
        <taxon>Dikarya</taxon>
        <taxon>Ascomycota</taxon>
        <taxon>Pezizomycotina</taxon>
        <taxon>Dothideomycetes</taxon>
        <taxon>Dothideomycetes incertae sedis</taxon>
        <taxon>Cryomyces</taxon>
    </lineage>
</organism>
<dbReference type="Gene3D" id="3.60.20.40">
    <property type="match status" value="1"/>
</dbReference>
<proteinExistence type="predicted"/>
<accession>A0ABR0LSY9</accession>
<dbReference type="InterPro" id="IPR029055">
    <property type="entry name" value="Ntn_hydrolases_N"/>
</dbReference>
<keyword evidence="2" id="KW-1185">Reference proteome</keyword>
<dbReference type="EMBL" id="JAVRRA010011297">
    <property type="protein sequence ID" value="KAK5240429.1"/>
    <property type="molecule type" value="Genomic_DNA"/>
</dbReference>
<dbReference type="Proteomes" id="UP001357485">
    <property type="component" value="Unassembled WGS sequence"/>
</dbReference>